<evidence type="ECO:0000313" key="8">
    <source>
        <dbReference type="Proteomes" id="UP000308199"/>
    </source>
</evidence>
<dbReference type="PROSITE" id="PS51147">
    <property type="entry name" value="PFTA"/>
    <property type="match status" value="4"/>
</dbReference>
<evidence type="ECO:0000256" key="4">
    <source>
        <dbReference type="ARBA" id="ARBA00022737"/>
    </source>
</evidence>
<dbReference type="Pfam" id="PF01239">
    <property type="entry name" value="PPTA"/>
    <property type="match status" value="4"/>
</dbReference>
<comment type="similarity">
    <text evidence="1 6">Belongs to the protein prenyltransferase subunit alpha family.</text>
</comment>
<dbReference type="EC" id="2.5.1.60" evidence="6"/>
<comment type="catalytic activity">
    <reaction evidence="5 6">
        <text>geranylgeranyl diphosphate + L-cysteinyl-[protein] = S-geranylgeranyl-L-cysteinyl-[protein] + diphosphate</text>
        <dbReference type="Rhea" id="RHEA:21240"/>
        <dbReference type="Rhea" id="RHEA-COMP:10131"/>
        <dbReference type="Rhea" id="RHEA-COMP:11537"/>
        <dbReference type="ChEBI" id="CHEBI:29950"/>
        <dbReference type="ChEBI" id="CHEBI:33019"/>
        <dbReference type="ChEBI" id="CHEBI:57533"/>
        <dbReference type="ChEBI" id="CHEBI:86021"/>
        <dbReference type="EC" id="2.5.1.60"/>
    </reaction>
</comment>
<comment type="function">
    <text evidence="6">Catalyzes the transfer of a geranyl-geranyl moiety from geranyl-geranyl pyrophosphate to cysteines occuring in specific C-terminal amino acid sequences.</text>
</comment>
<dbReference type="GO" id="GO:0004663">
    <property type="term" value="F:Rab geranylgeranyltransferase activity"/>
    <property type="evidence" value="ECO:0007669"/>
    <property type="project" value="UniProtKB-UniRule"/>
</dbReference>
<keyword evidence="8" id="KW-1185">Reference proteome</keyword>
<keyword evidence="3 6" id="KW-0808">Transferase</keyword>
<keyword evidence="4" id="KW-0677">Repeat</keyword>
<name>A0A4S4L0C2_9AGAM</name>
<reference evidence="7 8" key="1">
    <citation type="submission" date="2019-02" db="EMBL/GenBank/DDBJ databases">
        <title>Genome sequencing of the rare red list fungi Phellinidium pouzarii.</title>
        <authorList>
            <person name="Buettner E."/>
            <person name="Kellner H."/>
        </authorList>
    </citation>
    <scope>NUCLEOTIDE SEQUENCE [LARGE SCALE GENOMIC DNA]</scope>
    <source>
        <strain evidence="7 8">DSM 108285</strain>
    </source>
</reference>
<dbReference type="OrthoDB" id="1658at2759"/>
<dbReference type="Gene3D" id="1.25.40.120">
    <property type="entry name" value="Protein prenylyltransferase"/>
    <property type="match status" value="1"/>
</dbReference>
<keyword evidence="2 6" id="KW-0637">Prenyltransferase</keyword>
<dbReference type="EMBL" id="SGPK01000319">
    <property type="protein sequence ID" value="THH04699.1"/>
    <property type="molecule type" value="Genomic_DNA"/>
</dbReference>
<organism evidence="7 8">
    <name type="scientific">Phellinidium pouzarii</name>
    <dbReference type="NCBI Taxonomy" id="167371"/>
    <lineage>
        <taxon>Eukaryota</taxon>
        <taxon>Fungi</taxon>
        <taxon>Dikarya</taxon>
        <taxon>Basidiomycota</taxon>
        <taxon>Agaricomycotina</taxon>
        <taxon>Agaricomycetes</taxon>
        <taxon>Hymenochaetales</taxon>
        <taxon>Hymenochaetaceae</taxon>
        <taxon>Phellinidium</taxon>
    </lineage>
</organism>
<proteinExistence type="inferred from homology"/>
<gene>
    <name evidence="7" type="ORF">EW145_g5330</name>
</gene>
<accession>A0A4S4L0C2</accession>
<evidence type="ECO:0000256" key="5">
    <source>
        <dbReference type="ARBA" id="ARBA00047658"/>
    </source>
</evidence>
<evidence type="ECO:0000256" key="3">
    <source>
        <dbReference type="ARBA" id="ARBA00022679"/>
    </source>
</evidence>
<evidence type="ECO:0000256" key="2">
    <source>
        <dbReference type="ARBA" id="ARBA00022602"/>
    </source>
</evidence>
<comment type="caution">
    <text evidence="7">The sequence shown here is derived from an EMBL/GenBank/DDBJ whole genome shotgun (WGS) entry which is preliminary data.</text>
</comment>
<dbReference type="GO" id="GO:0005968">
    <property type="term" value="C:Rab-protein geranylgeranyltransferase complex"/>
    <property type="evidence" value="ECO:0007669"/>
    <property type="project" value="TreeGrafter"/>
</dbReference>
<dbReference type="SUPFAM" id="SSF48439">
    <property type="entry name" value="Protein prenylyltransferase"/>
    <property type="match status" value="1"/>
</dbReference>
<protein>
    <recommendedName>
        <fullName evidence="6">Geranylgeranyl transferase type-2 subunit alpha</fullName>
        <ecNumber evidence="6">2.5.1.60</ecNumber>
    </recommendedName>
    <alternativeName>
        <fullName evidence="6">Geranylgeranyl transferase type II subunit alpha</fullName>
    </alternativeName>
</protein>
<evidence type="ECO:0000256" key="1">
    <source>
        <dbReference type="ARBA" id="ARBA00006734"/>
    </source>
</evidence>
<dbReference type="GO" id="GO:0097354">
    <property type="term" value="P:prenylation"/>
    <property type="evidence" value="ECO:0007669"/>
    <property type="project" value="UniProtKB-UniRule"/>
</dbReference>
<dbReference type="AlphaFoldDB" id="A0A4S4L0C2"/>
<dbReference type="Proteomes" id="UP000308199">
    <property type="component" value="Unassembled WGS sequence"/>
</dbReference>
<dbReference type="PANTHER" id="PTHR11129">
    <property type="entry name" value="PROTEIN FARNESYLTRANSFERASE ALPHA SUBUNIT/RAB GERANYLGERANYL TRANSFERASE ALPHA SUBUNIT"/>
    <property type="match status" value="1"/>
</dbReference>
<evidence type="ECO:0000313" key="7">
    <source>
        <dbReference type="EMBL" id="THH04699.1"/>
    </source>
</evidence>
<sequence>MHGVKRTRLSAEALAAHRKKEEVKLKEYLELTNDVLTKKKAGDWSHEALNLTTRLLTANPEFYTIWNYRRDIFTNGIFTECTPNDINDILNIDLGLTETFLRLRPKVYWIWNHRRWCLEHVPDGPEGDVLGWKKENWAMELRTVERMLDADARNFLAWDYRRYVLESMPVKKPESNELAYTLCKIESNFSNFSAWHQRSKVYTSLWEKGLLDKAKNKDEGAKPTWWPETQKPSLLIPFSLRIRTN</sequence>
<dbReference type="PANTHER" id="PTHR11129:SF2">
    <property type="entry name" value="GERANYLGERANYL TRANSFERASE TYPE-2 SUBUNIT ALPHA"/>
    <property type="match status" value="1"/>
</dbReference>
<evidence type="ECO:0000256" key="6">
    <source>
        <dbReference type="RuleBase" id="RU367120"/>
    </source>
</evidence>
<dbReference type="InterPro" id="IPR002088">
    <property type="entry name" value="Prenyl_trans_a"/>
</dbReference>